<accession>A0AA41Y728</accession>
<evidence type="ECO:0000313" key="2">
    <source>
        <dbReference type="EMBL" id="MCW0484626.1"/>
    </source>
</evidence>
<dbReference type="Proteomes" id="UP001163821">
    <property type="component" value="Unassembled WGS sequence"/>
</dbReference>
<dbReference type="InterPro" id="IPR024047">
    <property type="entry name" value="MM3350-like_sf"/>
</dbReference>
<dbReference type="AlphaFoldDB" id="A0AA41Y728"/>
<dbReference type="RefSeq" id="WP_282593218.1">
    <property type="nucleotide sequence ID" value="NZ_JAPAAF010000044.1"/>
</dbReference>
<dbReference type="Gene3D" id="3.10.290.30">
    <property type="entry name" value="MM3350-like"/>
    <property type="match status" value="1"/>
</dbReference>
<keyword evidence="3" id="KW-1185">Reference proteome</keyword>
<evidence type="ECO:0000313" key="3">
    <source>
        <dbReference type="Proteomes" id="UP001163821"/>
    </source>
</evidence>
<dbReference type="SUPFAM" id="SSF159941">
    <property type="entry name" value="MM3350-like"/>
    <property type="match status" value="1"/>
</dbReference>
<proteinExistence type="predicted"/>
<dbReference type="EMBL" id="JAPAAF010000044">
    <property type="protein sequence ID" value="MCW0484626.1"/>
    <property type="molecule type" value="Genomic_DNA"/>
</dbReference>
<gene>
    <name evidence="2" type="ORF">N2K84_17970</name>
</gene>
<evidence type="ECO:0000259" key="1">
    <source>
        <dbReference type="Pfam" id="PF07929"/>
    </source>
</evidence>
<comment type="caution">
    <text evidence="2">The sequence shown here is derived from an EMBL/GenBank/DDBJ whole genome shotgun (WGS) entry which is preliminary data.</text>
</comment>
<name>A0AA41Y728_9BACT</name>
<reference evidence="2" key="1">
    <citation type="submission" date="2022-10" db="EMBL/GenBank/DDBJ databases">
        <title>Gaoshiqiia sediminis gen. nov., sp. nov., isolated from coastal sediment.</title>
        <authorList>
            <person name="Yu W.X."/>
            <person name="Mu D.S."/>
            <person name="Du J.Z."/>
            <person name="Liang Y.Q."/>
        </authorList>
    </citation>
    <scope>NUCLEOTIDE SEQUENCE</scope>
    <source>
        <strain evidence="2">A06</strain>
    </source>
</reference>
<feature type="domain" description="Plasmid pRiA4b Orf3-like" evidence="1">
    <location>
        <begin position="20"/>
        <end position="144"/>
    </location>
</feature>
<protein>
    <submittedName>
        <fullName evidence="2">Plasmid pRiA4b ORF-3 family protein</fullName>
    </submittedName>
</protein>
<sequence>MVFLFKITSIEKPGFSFQAELDGQHTFADFHQCIQRVCRFSPDQLASFFVAGTNWGRQIEITQLDMGIAGSANYIMSKTHIKDLLNCEQQRLLYVFDFFQDRLFYIELMQISMGKNLLEPSVTAIFGDAPAQILEEDLQEQGYETQAQEERYDYGDLDDYTEIFGEMEDLMEGT</sequence>
<dbReference type="Pfam" id="PF07929">
    <property type="entry name" value="PRiA4_ORF3"/>
    <property type="match status" value="1"/>
</dbReference>
<organism evidence="2 3">
    <name type="scientific">Gaoshiqia sediminis</name>
    <dbReference type="NCBI Taxonomy" id="2986998"/>
    <lineage>
        <taxon>Bacteria</taxon>
        <taxon>Pseudomonadati</taxon>
        <taxon>Bacteroidota</taxon>
        <taxon>Bacteroidia</taxon>
        <taxon>Marinilabiliales</taxon>
        <taxon>Prolixibacteraceae</taxon>
        <taxon>Gaoshiqia</taxon>
    </lineage>
</organism>
<dbReference type="InterPro" id="IPR012912">
    <property type="entry name" value="Plasmid_pRiA4b_Orf3-like"/>
</dbReference>